<comment type="caution">
    <text evidence="1">The sequence shown here is derived from an EMBL/GenBank/DDBJ whole genome shotgun (WGS) entry which is preliminary data.</text>
</comment>
<accession>A0A8T8S9T5</accession>
<dbReference type="Proteomes" id="UP000077521">
    <property type="component" value="Unassembled WGS sequence"/>
</dbReference>
<reference evidence="1" key="2">
    <citation type="journal article" date="2019" name="IMA Fungus">
        <title>Genome sequencing and comparison of five Tilletia species to identify candidate genes for the detection of regulated species infecting wheat.</title>
        <authorList>
            <person name="Nguyen H.D.T."/>
            <person name="Sultana T."/>
            <person name="Kesanakurti P."/>
            <person name="Hambleton S."/>
        </authorList>
    </citation>
    <scope>NUCLEOTIDE SEQUENCE</scope>
    <source>
        <strain evidence="1">DAOMC 236416</strain>
    </source>
</reference>
<sequence length="49" mass="5381">MPPTKKLTGLAARPDSGVRIPYTFFDTEQREAVEYATKHGGRTFITGPA</sequence>
<dbReference type="EMBL" id="LWDF02002594">
    <property type="protein sequence ID" value="KAE8235735.1"/>
    <property type="molecule type" value="Genomic_DNA"/>
</dbReference>
<gene>
    <name evidence="1" type="ORF">A4X13_0g9393</name>
</gene>
<evidence type="ECO:0000313" key="2">
    <source>
        <dbReference type="Proteomes" id="UP000077521"/>
    </source>
</evidence>
<evidence type="ECO:0000313" key="1">
    <source>
        <dbReference type="EMBL" id="KAE8235735.1"/>
    </source>
</evidence>
<dbReference type="AlphaFoldDB" id="A0A8T8S9T5"/>
<protein>
    <submittedName>
        <fullName evidence="1">Uncharacterized protein</fullName>
    </submittedName>
</protein>
<organism evidence="1 2">
    <name type="scientific">Tilletia indica</name>
    <dbReference type="NCBI Taxonomy" id="43049"/>
    <lineage>
        <taxon>Eukaryota</taxon>
        <taxon>Fungi</taxon>
        <taxon>Dikarya</taxon>
        <taxon>Basidiomycota</taxon>
        <taxon>Ustilaginomycotina</taxon>
        <taxon>Exobasidiomycetes</taxon>
        <taxon>Tilletiales</taxon>
        <taxon>Tilletiaceae</taxon>
        <taxon>Tilletia</taxon>
    </lineage>
</organism>
<feature type="non-terminal residue" evidence="1">
    <location>
        <position position="49"/>
    </location>
</feature>
<name>A0A8T8S9T5_9BASI</name>
<keyword evidence="2" id="KW-1185">Reference proteome</keyword>
<reference evidence="1" key="1">
    <citation type="submission" date="2016-04" db="EMBL/GenBank/DDBJ databases">
        <authorList>
            <person name="Nguyen H.D."/>
            <person name="Samba Siva P."/>
            <person name="Cullis J."/>
            <person name="Levesque C.A."/>
            <person name="Hambleton S."/>
        </authorList>
    </citation>
    <scope>NUCLEOTIDE SEQUENCE</scope>
    <source>
        <strain evidence="1">DAOMC 236416</strain>
    </source>
</reference>
<proteinExistence type="predicted"/>